<gene>
    <name evidence="2" type="ORF">IQ260_06290</name>
</gene>
<dbReference type="RefSeq" id="WP_193991888.1">
    <property type="nucleotide sequence ID" value="NZ_JADEXP010000034.1"/>
</dbReference>
<name>A0A928X0L2_LEPEC</name>
<comment type="caution">
    <text evidence="2">The sequence shown here is derived from an EMBL/GenBank/DDBJ whole genome shotgun (WGS) entry which is preliminary data.</text>
</comment>
<evidence type="ECO:0000313" key="2">
    <source>
        <dbReference type="EMBL" id="MBE9066257.1"/>
    </source>
</evidence>
<proteinExistence type="predicted"/>
<protein>
    <submittedName>
        <fullName evidence="2">Sulfotransferase</fullName>
    </submittedName>
</protein>
<dbReference type="EMBL" id="JADEXP010000034">
    <property type="protein sequence ID" value="MBE9066257.1"/>
    <property type="molecule type" value="Genomic_DNA"/>
</dbReference>
<sequence>MYRTSSPKRVFVVGCPRSGTTLLQRILLTDSAIISFPESHFFVNLFKRRSKLRKKFNLASPYSRSGFENFMEEAGHPEMGKSLPRHMLSLRQHTQVFAQTLDEIAKQHHKSIWIEKTPDHVKFIDFIETHIGDALFIHIVRNGPDVVASLYDVTHKYPLEWDGPWDIDQCLRKWIISVTNTYIHRNKPNHLIVNYDSLVQNLTSESQRVGDFMGTNLDVTSLDHRQGSFGKIALQREPWKANSGQAIYQKATDKFSTLFDRPQQTYILETISKAGLLDIEAPQNNQQKNSQQIDLPAIAH</sequence>
<evidence type="ECO:0000256" key="1">
    <source>
        <dbReference type="ARBA" id="ARBA00022679"/>
    </source>
</evidence>
<dbReference type="PANTHER" id="PTHR12788">
    <property type="entry name" value="PROTEIN-TYROSINE SULFOTRANSFERASE 2"/>
    <property type="match status" value="1"/>
</dbReference>
<reference evidence="2" key="1">
    <citation type="submission" date="2020-10" db="EMBL/GenBank/DDBJ databases">
        <authorList>
            <person name="Castelo-Branco R."/>
            <person name="Eusebio N."/>
            <person name="Adriana R."/>
            <person name="Vieira A."/>
            <person name="Brugerolle De Fraissinette N."/>
            <person name="Rezende De Castro R."/>
            <person name="Schneider M.P."/>
            <person name="Vasconcelos V."/>
            <person name="Leao P.N."/>
        </authorList>
    </citation>
    <scope>NUCLEOTIDE SEQUENCE</scope>
    <source>
        <strain evidence="2">LEGE 11479</strain>
    </source>
</reference>
<dbReference type="AlphaFoldDB" id="A0A928X0L2"/>
<evidence type="ECO:0000313" key="3">
    <source>
        <dbReference type="Proteomes" id="UP000615026"/>
    </source>
</evidence>
<dbReference type="Gene3D" id="3.40.50.300">
    <property type="entry name" value="P-loop containing nucleotide triphosphate hydrolases"/>
    <property type="match status" value="1"/>
</dbReference>
<dbReference type="InterPro" id="IPR026634">
    <property type="entry name" value="TPST-like"/>
</dbReference>
<organism evidence="2 3">
    <name type="scientific">Leptolyngbya cf. ectocarpi LEGE 11479</name>
    <dbReference type="NCBI Taxonomy" id="1828722"/>
    <lineage>
        <taxon>Bacteria</taxon>
        <taxon>Bacillati</taxon>
        <taxon>Cyanobacteriota</taxon>
        <taxon>Cyanophyceae</taxon>
        <taxon>Leptolyngbyales</taxon>
        <taxon>Leptolyngbyaceae</taxon>
        <taxon>Leptolyngbya group</taxon>
        <taxon>Leptolyngbya</taxon>
    </lineage>
</organism>
<accession>A0A928X0L2</accession>
<keyword evidence="3" id="KW-1185">Reference proteome</keyword>
<dbReference type="PANTHER" id="PTHR12788:SF10">
    <property type="entry name" value="PROTEIN-TYROSINE SULFOTRANSFERASE"/>
    <property type="match status" value="1"/>
</dbReference>
<dbReference type="GO" id="GO:0008476">
    <property type="term" value="F:protein-tyrosine sulfotransferase activity"/>
    <property type="evidence" value="ECO:0007669"/>
    <property type="project" value="InterPro"/>
</dbReference>
<dbReference type="SUPFAM" id="SSF52540">
    <property type="entry name" value="P-loop containing nucleoside triphosphate hydrolases"/>
    <property type="match status" value="1"/>
</dbReference>
<dbReference type="InterPro" id="IPR027417">
    <property type="entry name" value="P-loop_NTPase"/>
</dbReference>
<dbReference type="Proteomes" id="UP000615026">
    <property type="component" value="Unassembled WGS sequence"/>
</dbReference>
<dbReference type="Pfam" id="PF13469">
    <property type="entry name" value="Sulfotransfer_3"/>
    <property type="match status" value="1"/>
</dbReference>
<keyword evidence="1" id="KW-0808">Transferase</keyword>